<evidence type="ECO:0000259" key="15">
    <source>
        <dbReference type="PROSITE" id="PS50112"/>
    </source>
</evidence>
<dbReference type="SUPFAM" id="SSF55874">
    <property type="entry name" value="ATPase domain of HSP90 chaperone/DNA topoisomerase II/histidine kinase"/>
    <property type="match status" value="1"/>
</dbReference>
<keyword evidence="7" id="KW-0547">Nucleotide-binding</keyword>
<evidence type="ECO:0000256" key="5">
    <source>
        <dbReference type="ARBA" id="ARBA00022679"/>
    </source>
</evidence>
<dbReference type="SUPFAM" id="SSF55785">
    <property type="entry name" value="PYP-like sensor domain (PAS domain)"/>
    <property type="match status" value="2"/>
</dbReference>
<dbReference type="Gene3D" id="3.30.450.20">
    <property type="entry name" value="PAS domain"/>
    <property type="match status" value="2"/>
</dbReference>
<dbReference type="PROSITE" id="PS50113">
    <property type="entry name" value="PAC"/>
    <property type="match status" value="1"/>
</dbReference>
<evidence type="ECO:0000256" key="7">
    <source>
        <dbReference type="ARBA" id="ARBA00022741"/>
    </source>
</evidence>
<dbReference type="GO" id="GO:0000156">
    <property type="term" value="F:phosphorelay response regulator activity"/>
    <property type="evidence" value="ECO:0007669"/>
    <property type="project" value="TreeGrafter"/>
</dbReference>
<proteinExistence type="predicted"/>
<dbReference type="Proteomes" id="UP000192708">
    <property type="component" value="Unassembled WGS sequence"/>
</dbReference>
<feature type="domain" description="PAS" evidence="15">
    <location>
        <begin position="281"/>
        <end position="327"/>
    </location>
</feature>
<dbReference type="OrthoDB" id="1931120at2"/>
<dbReference type="EC" id="2.7.13.3" evidence="3"/>
<dbReference type="Gene3D" id="1.10.287.130">
    <property type="match status" value="1"/>
</dbReference>
<keyword evidence="5" id="KW-0808">Transferase</keyword>
<dbReference type="InterPro" id="IPR050351">
    <property type="entry name" value="BphY/WalK/GraS-like"/>
</dbReference>
<evidence type="ECO:0000256" key="4">
    <source>
        <dbReference type="ARBA" id="ARBA00022553"/>
    </source>
</evidence>
<dbReference type="EMBL" id="FWXJ01000011">
    <property type="protein sequence ID" value="SMC66823.1"/>
    <property type="molecule type" value="Genomic_DNA"/>
</dbReference>
<evidence type="ECO:0000313" key="17">
    <source>
        <dbReference type="EMBL" id="SMC66823.1"/>
    </source>
</evidence>
<evidence type="ECO:0000256" key="3">
    <source>
        <dbReference type="ARBA" id="ARBA00012438"/>
    </source>
</evidence>
<keyword evidence="8 17" id="KW-0418">Kinase</keyword>
<evidence type="ECO:0000256" key="9">
    <source>
        <dbReference type="ARBA" id="ARBA00022840"/>
    </source>
</evidence>
<reference evidence="17 18" key="1">
    <citation type="submission" date="2017-04" db="EMBL/GenBank/DDBJ databases">
        <authorList>
            <person name="Afonso C.L."/>
            <person name="Miller P.J."/>
            <person name="Scott M.A."/>
            <person name="Spackman E."/>
            <person name="Goraichik I."/>
            <person name="Dimitrov K.M."/>
            <person name="Suarez D.L."/>
            <person name="Swayne D.E."/>
        </authorList>
    </citation>
    <scope>NUCLEOTIDE SEQUENCE [LARGE SCALE GENOMIC DNA]</scope>
    <source>
        <strain evidence="17 18">VK13</strain>
    </source>
</reference>
<dbReference type="PROSITE" id="PS50112">
    <property type="entry name" value="PAS"/>
    <property type="match status" value="1"/>
</dbReference>
<dbReference type="GO" id="GO:0016020">
    <property type="term" value="C:membrane"/>
    <property type="evidence" value="ECO:0007669"/>
    <property type="project" value="UniProtKB-SubCell"/>
</dbReference>
<dbReference type="InterPro" id="IPR036890">
    <property type="entry name" value="HATPase_C_sf"/>
</dbReference>
<dbReference type="InterPro" id="IPR003661">
    <property type="entry name" value="HisK_dim/P_dom"/>
</dbReference>
<keyword evidence="6 13" id="KW-0812">Transmembrane</keyword>
<dbReference type="STRING" id="1938817.SAMN06296008_11136"/>
<keyword evidence="4" id="KW-0597">Phosphoprotein</keyword>
<dbReference type="InterPro" id="IPR000700">
    <property type="entry name" value="PAS-assoc_C"/>
</dbReference>
<evidence type="ECO:0000259" key="14">
    <source>
        <dbReference type="PROSITE" id="PS50109"/>
    </source>
</evidence>
<dbReference type="RefSeq" id="WP_159460887.1">
    <property type="nucleotide sequence ID" value="NZ_FWXJ01000011.1"/>
</dbReference>
<dbReference type="InterPro" id="IPR003594">
    <property type="entry name" value="HATPase_dom"/>
</dbReference>
<evidence type="ECO:0000256" key="2">
    <source>
        <dbReference type="ARBA" id="ARBA00004141"/>
    </source>
</evidence>
<name>A0A1W2B1I2_9BURK</name>
<dbReference type="InterPro" id="IPR005467">
    <property type="entry name" value="His_kinase_dom"/>
</dbReference>
<dbReference type="PROSITE" id="PS50109">
    <property type="entry name" value="HIS_KIN"/>
    <property type="match status" value="1"/>
</dbReference>
<dbReference type="NCBIfam" id="TIGR00229">
    <property type="entry name" value="sensory_box"/>
    <property type="match status" value="1"/>
</dbReference>
<dbReference type="CDD" id="cd00130">
    <property type="entry name" value="PAS"/>
    <property type="match status" value="1"/>
</dbReference>
<keyword evidence="11" id="KW-0902">Two-component regulatory system</keyword>
<organism evidence="17 18">
    <name type="scientific">Polynucleobacter kasalickyi</name>
    <dbReference type="NCBI Taxonomy" id="1938817"/>
    <lineage>
        <taxon>Bacteria</taxon>
        <taxon>Pseudomonadati</taxon>
        <taxon>Pseudomonadota</taxon>
        <taxon>Betaproteobacteria</taxon>
        <taxon>Burkholderiales</taxon>
        <taxon>Burkholderiaceae</taxon>
        <taxon>Polynucleobacter</taxon>
    </lineage>
</organism>
<keyword evidence="18" id="KW-1185">Reference proteome</keyword>
<dbReference type="GO" id="GO:0005524">
    <property type="term" value="F:ATP binding"/>
    <property type="evidence" value="ECO:0007669"/>
    <property type="project" value="UniProtKB-KW"/>
</dbReference>
<sequence length="805" mass="91690">MVAMFTILWTLNNQETRQVEITLFRDVDYSEQRIQVNFDENEEEFLILSKVFNENVSSSTIEFYQRTGDLLSRHTEILQIRAISTDNTSTLKYPINGAADWTTGPVVKNIIQDNYQETLQEALKSGNGQYGHLFSLDSVSSNQAINRNRSLVFWYVQPAQIFSTTNHHIAVLYSMPALLNRIIPKDILSRHRFTVLNENRQPILSLSEKNLAKVHASHQVRLSKFPESIALQAESYPSPSNINYQMLYWLVIGLSAYVIWSFWSIWRHMKSRQDIQKNLIKETNFRRAIEESNPVGLRVHDMDGKINYVNPAFCKMVGWTAEELSGKYPPFPFWSSEEEVSNNMLKLDDAFKNKTGSVKGIEATITAKDGKKIAVRNFVSPMIDARNRQTGWINSLIDISEPQRIREELAISQQRFITVLEGLDAAISVINPKNGELLFTNGLYREMFGNSAKAHMQLIGNESNLINNDLADDDSIDIYAGLPSVMLTPITGDSIEVQLPSHNENWYEVRRRYIPWTDGHLAQLLITTDITLRKQTEENLRKQEEKLQFSSRLTTMGEMASSIAHELNQPLAAINNYCMGVITRVKNYADPTFQSEILPALEKASAQALRAGTIIQRIRNFVKRSAPQRIICRIEDIIQQSIELAEIDSKRYNLEIRSLLPTDLPDCFVDPVLIEQVIVNLLKNAIDSMRSSTPVHLRSMSQPIYLIVDFDKSSPHEMLRIRIVDNGLGINSALIPRIFEPFYSTKTEGMGMGLNICRSVIESHQGRLFVVNNNDEAIQEVNSESYLARESGCTFVVLLPTETIS</sequence>
<dbReference type="SMART" id="SM00387">
    <property type="entry name" value="HATPase_c"/>
    <property type="match status" value="1"/>
</dbReference>
<dbReference type="Gene3D" id="3.30.565.10">
    <property type="entry name" value="Histidine kinase-like ATPase, C-terminal domain"/>
    <property type="match status" value="1"/>
</dbReference>
<dbReference type="GO" id="GO:0000155">
    <property type="term" value="F:phosphorelay sensor kinase activity"/>
    <property type="evidence" value="ECO:0007669"/>
    <property type="project" value="InterPro"/>
</dbReference>
<keyword evidence="10 13" id="KW-1133">Transmembrane helix</keyword>
<dbReference type="SUPFAM" id="SSF47384">
    <property type="entry name" value="Homodimeric domain of signal transducing histidine kinase"/>
    <property type="match status" value="1"/>
</dbReference>
<accession>A0A1W2B1I2</accession>
<evidence type="ECO:0000259" key="16">
    <source>
        <dbReference type="PROSITE" id="PS50113"/>
    </source>
</evidence>
<evidence type="ECO:0000256" key="6">
    <source>
        <dbReference type="ARBA" id="ARBA00022692"/>
    </source>
</evidence>
<dbReference type="InterPro" id="IPR000014">
    <property type="entry name" value="PAS"/>
</dbReference>
<dbReference type="Pfam" id="PF00989">
    <property type="entry name" value="PAS"/>
    <property type="match status" value="1"/>
</dbReference>
<evidence type="ECO:0000313" key="18">
    <source>
        <dbReference type="Proteomes" id="UP000192708"/>
    </source>
</evidence>
<dbReference type="SMART" id="SM00388">
    <property type="entry name" value="HisKA"/>
    <property type="match status" value="1"/>
</dbReference>
<feature type="transmembrane region" description="Helical" evidence="13">
    <location>
        <begin position="246"/>
        <end position="266"/>
    </location>
</feature>
<keyword evidence="12 13" id="KW-0472">Membrane</keyword>
<dbReference type="InterPro" id="IPR036097">
    <property type="entry name" value="HisK_dim/P_sf"/>
</dbReference>
<evidence type="ECO:0000256" key="12">
    <source>
        <dbReference type="ARBA" id="ARBA00023136"/>
    </source>
</evidence>
<protein>
    <recommendedName>
        <fullName evidence="3">histidine kinase</fullName>
        <ecNumber evidence="3">2.7.13.3</ecNumber>
    </recommendedName>
</protein>
<dbReference type="InterPro" id="IPR035965">
    <property type="entry name" value="PAS-like_dom_sf"/>
</dbReference>
<gene>
    <name evidence="17" type="ORF">SAMN06296008_11136</name>
</gene>
<dbReference type="GO" id="GO:0006355">
    <property type="term" value="P:regulation of DNA-templated transcription"/>
    <property type="evidence" value="ECO:0007669"/>
    <property type="project" value="InterPro"/>
</dbReference>
<comment type="subcellular location">
    <subcellularLocation>
        <location evidence="2">Membrane</location>
        <topology evidence="2">Multi-pass membrane protein</topology>
    </subcellularLocation>
</comment>
<dbReference type="InterPro" id="IPR013767">
    <property type="entry name" value="PAS_fold"/>
</dbReference>
<feature type="domain" description="Histidine kinase" evidence="14">
    <location>
        <begin position="562"/>
        <end position="803"/>
    </location>
</feature>
<dbReference type="GO" id="GO:0030295">
    <property type="term" value="F:protein kinase activator activity"/>
    <property type="evidence" value="ECO:0007669"/>
    <property type="project" value="TreeGrafter"/>
</dbReference>
<dbReference type="PRINTS" id="PR00344">
    <property type="entry name" value="BCTRLSENSOR"/>
</dbReference>
<dbReference type="Pfam" id="PF02518">
    <property type="entry name" value="HATPase_c"/>
    <property type="match status" value="1"/>
</dbReference>
<keyword evidence="9" id="KW-0067">ATP-binding</keyword>
<evidence type="ECO:0000256" key="1">
    <source>
        <dbReference type="ARBA" id="ARBA00000085"/>
    </source>
</evidence>
<dbReference type="AlphaFoldDB" id="A0A1W2B1I2"/>
<evidence type="ECO:0000256" key="13">
    <source>
        <dbReference type="SAM" id="Phobius"/>
    </source>
</evidence>
<comment type="catalytic activity">
    <reaction evidence="1">
        <text>ATP + protein L-histidine = ADP + protein N-phospho-L-histidine.</text>
        <dbReference type="EC" id="2.7.13.3"/>
    </reaction>
</comment>
<dbReference type="GO" id="GO:0007234">
    <property type="term" value="P:osmosensory signaling via phosphorelay pathway"/>
    <property type="evidence" value="ECO:0007669"/>
    <property type="project" value="TreeGrafter"/>
</dbReference>
<evidence type="ECO:0000256" key="8">
    <source>
        <dbReference type="ARBA" id="ARBA00022777"/>
    </source>
</evidence>
<dbReference type="InterPro" id="IPR004358">
    <property type="entry name" value="Sig_transdc_His_kin-like_C"/>
</dbReference>
<dbReference type="SMART" id="SM00091">
    <property type="entry name" value="PAS"/>
    <property type="match status" value="2"/>
</dbReference>
<evidence type="ECO:0000256" key="10">
    <source>
        <dbReference type="ARBA" id="ARBA00022989"/>
    </source>
</evidence>
<dbReference type="CDD" id="cd00082">
    <property type="entry name" value="HisKA"/>
    <property type="match status" value="1"/>
</dbReference>
<evidence type="ECO:0000256" key="11">
    <source>
        <dbReference type="ARBA" id="ARBA00023012"/>
    </source>
</evidence>
<dbReference type="PANTHER" id="PTHR42878:SF7">
    <property type="entry name" value="SENSOR HISTIDINE KINASE GLRK"/>
    <property type="match status" value="1"/>
</dbReference>
<feature type="domain" description="PAC" evidence="16">
    <location>
        <begin position="359"/>
        <end position="411"/>
    </location>
</feature>
<dbReference type="PANTHER" id="PTHR42878">
    <property type="entry name" value="TWO-COMPONENT HISTIDINE KINASE"/>
    <property type="match status" value="1"/>
</dbReference>